<name>A0ABS8XIJ5_9BURK</name>
<dbReference type="Proteomes" id="UP001201463">
    <property type="component" value="Unassembled WGS sequence"/>
</dbReference>
<dbReference type="EMBL" id="JAJTWT010000006">
    <property type="protein sequence ID" value="MCE4538651.1"/>
    <property type="molecule type" value="Genomic_DNA"/>
</dbReference>
<gene>
    <name evidence="1" type="ORF">LXT12_15470</name>
</gene>
<dbReference type="RefSeq" id="WP_233393095.1">
    <property type="nucleotide sequence ID" value="NZ_JAJTWT010000006.1"/>
</dbReference>
<sequence>MRREGAATGGLMSAAVLRLDGMRGVRVRCTAGTAWLTEDGSARDVVLVPGDEHVVQGAGPVLVVGLPACGLLLWRQAASAPEAVRLG</sequence>
<dbReference type="InterPro" id="IPR021317">
    <property type="entry name" value="DUF2917"/>
</dbReference>
<dbReference type="Pfam" id="PF11142">
    <property type="entry name" value="DUF2917"/>
    <property type="match status" value="1"/>
</dbReference>
<reference evidence="1 2" key="1">
    <citation type="submission" date="2021-12" db="EMBL/GenBank/DDBJ databases">
        <title>Genome seq of p7.</title>
        <authorList>
            <person name="Seo T."/>
        </authorList>
    </citation>
    <scope>NUCLEOTIDE SEQUENCE [LARGE SCALE GENOMIC DNA]</scope>
    <source>
        <strain evidence="1 2">P7</strain>
    </source>
</reference>
<organism evidence="1 2">
    <name type="scientific">Pelomonas caseinilytica</name>
    <dbReference type="NCBI Taxonomy" id="2906763"/>
    <lineage>
        <taxon>Bacteria</taxon>
        <taxon>Pseudomonadati</taxon>
        <taxon>Pseudomonadota</taxon>
        <taxon>Betaproteobacteria</taxon>
        <taxon>Burkholderiales</taxon>
        <taxon>Sphaerotilaceae</taxon>
        <taxon>Roseateles</taxon>
    </lineage>
</organism>
<keyword evidence="2" id="KW-1185">Reference proteome</keyword>
<evidence type="ECO:0000313" key="1">
    <source>
        <dbReference type="EMBL" id="MCE4538651.1"/>
    </source>
</evidence>
<protein>
    <submittedName>
        <fullName evidence="1">DUF2917 domain-containing protein</fullName>
    </submittedName>
</protein>
<proteinExistence type="predicted"/>
<accession>A0ABS8XIJ5</accession>
<evidence type="ECO:0000313" key="2">
    <source>
        <dbReference type="Proteomes" id="UP001201463"/>
    </source>
</evidence>
<comment type="caution">
    <text evidence="1">The sequence shown here is derived from an EMBL/GenBank/DDBJ whole genome shotgun (WGS) entry which is preliminary data.</text>
</comment>